<gene>
    <name evidence="1" type="ORF">MBEBAB_0184</name>
</gene>
<dbReference type="EMBL" id="BATC01000002">
    <property type="protein sequence ID" value="GAD57934.1"/>
    <property type="molecule type" value="Genomic_DNA"/>
</dbReference>
<comment type="caution">
    <text evidence="1">The sequence shown here is derived from an EMBL/GenBank/DDBJ whole genome shotgun (WGS) entry which is preliminary data.</text>
</comment>
<dbReference type="Proteomes" id="UP000016569">
    <property type="component" value="Unassembled WGS sequence"/>
</dbReference>
<dbReference type="AlphaFoldDB" id="A0A8E0KIV7"/>
<keyword evidence="2" id="KW-1185">Reference proteome</keyword>
<proteinExistence type="predicted"/>
<evidence type="ECO:0000313" key="1">
    <source>
        <dbReference type="EMBL" id="GAD57934.1"/>
    </source>
</evidence>
<sequence length="149" mass="16242">MHALPDNACLDPEDRTRLGQQDVSTTLMTHDEAEAQFLGCSAILAQGSASNVEVVIFDTRDESIEDSVSYDLNIQAMITNDALPVQYHGFMNKITCLETSIPDVVLARVEEAEMRTPESVSIHRGVGTCQDLGGALAQGWFTRSRAEPS</sequence>
<name>A0A8E0KIV7_9CAUL</name>
<reference evidence="2" key="1">
    <citation type="journal article" date="2013" name="Genome Announc.">
        <title>Draft Genome Sequence of the Dimorphic Prosthecate Bacterium Brevundimonas abyssalis TAR-001T.</title>
        <authorList>
            <person name="Tsubouchi T."/>
            <person name="Nishi S."/>
            <person name="Usui K."/>
            <person name="Shimane Y."/>
            <person name="Takaki Y."/>
            <person name="Maruyama T."/>
            <person name="Hatada Y."/>
        </authorList>
    </citation>
    <scope>NUCLEOTIDE SEQUENCE [LARGE SCALE GENOMIC DNA]</scope>
    <source>
        <strain evidence="2">TAR-001</strain>
    </source>
</reference>
<protein>
    <submittedName>
        <fullName evidence="1">Uncharacterized protein</fullName>
    </submittedName>
</protein>
<accession>A0A8E0KIV7</accession>
<evidence type="ECO:0000313" key="2">
    <source>
        <dbReference type="Proteomes" id="UP000016569"/>
    </source>
</evidence>
<organism evidence="1 2">
    <name type="scientific">Brevundimonas abyssalis TAR-001</name>
    <dbReference type="NCBI Taxonomy" id="1391729"/>
    <lineage>
        <taxon>Bacteria</taxon>
        <taxon>Pseudomonadati</taxon>
        <taxon>Pseudomonadota</taxon>
        <taxon>Alphaproteobacteria</taxon>
        <taxon>Caulobacterales</taxon>
        <taxon>Caulobacteraceae</taxon>
        <taxon>Brevundimonas</taxon>
    </lineage>
</organism>